<evidence type="ECO:0000313" key="2">
    <source>
        <dbReference type="EMBL" id="KAH7985631.1"/>
    </source>
</evidence>
<organism evidence="2 3">
    <name type="scientific">Rhipicephalus sanguineus</name>
    <name type="common">Brown dog tick</name>
    <name type="synonym">Ixodes sanguineus</name>
    <dbReference type="NCBI Taxonomy" id="34632"/>
    <lineage>
        <taxon>Eukaryota</taxon>
        <taxon>Metazoa</taxon>
        <taxon>Ecdysozoa</taxon>
        <taxon>Arthropoda</taxon>
        <taxon>Chelicerata</taxon>
        <taxon>Arachnida</taxon>
        <taxon>Acari</taxon>
        <taxon>Parasitiformes</taxon>
        <taxon>Ixodida</taxon>
        <taxon>Ixodoidea</taxon>
        <taxon>Ixodidae</taxon>
        <taxon>Rhipicephalinae</taxon>
        <taxon>Rhipicephalus</taxon>
        <taxon>Rhipicephalus</taxon>
    </lineage>
</organism>
<keyword evidence="3" id="KW-1185">Reference proteome</keyword>
<dbReference type="GO" id="GO:0003677">
    <property type="term" value="F:DNA binding"/>
    <property type="evidence" value="ECO:0007669"/>
    <property type="project" value="InterPro"/>
</dbReference>
<gene>
    <name evidence="2" type="ORF">HPB52_025504</name>
</gene>
<dbReference type="Gene3D" id="3.30.420.10">
    <property type="entry name" value="Ribonuclease H-like superfamily/Ribonuclease H"/>
    <property type="match status" value="1"/>
</dbReference>
<sequence>MKQIAGLSAASDTTVKRRLYSAALKSRRAVQKPIVSAAKKERRLVFSLEHEHWTEEWQNVVFTDEWTFTTRWDQRQRVWRPDNCRGRSEPTGARPAPLPRCKLSLSGGATVAVK</sequence>
<feature type="domain" description="Transposase Tc1-like" evidence="1">
    <location>
        <begin position="10"/>
        <end position="51"/>
    </location>
</feature>
<dbReference type="Proteomes" id="UP000821837">
    <property type="component" value="Unassembled WGS sequence"/>
</dbReference>
<proteinExistence type="predicted"/>
<dbReference type="AlphaFoldDB" id="A0A9D4YRE6"/>
<evidence type="ECO:0000313" key="3">
    <source>
        <dbReference type="Proteomes" id="UP000821837"/>
    </source>
</evidence>
<protein>
    <recommendedName>
        <fullName evidence="1">Transposase Tc1-like domain-containing protein</fullName>
    </recommendedName>
</protein>
<dbReference type="GO" id="GO:0006313">
    <property type="term" value="P:DNA transposition"/>
    <property type="evidence" value="ECO:0007669"/>
    <property type="project" value="InterPro"/>
</dbReference>
<accession>A0A9D4YRE6</accession>
<dbReference type="EMBL" id="JABSTV010000800">
    <property type="protein sequence ID" value="KAH7985631.1"/>
    <property type="molecule type" value="Genomic_DNA"/>
</dbReference>
<reference evidence="2" key="1">
    <citation type="journal article" date="2020" name="Cell">
        <title>Large-Scale Comparative Analyses of Tick Genomes Elucidate Their Genetic Diversity and Vector Capacities.</title>
        <authorList>
            <consortium name="Tick Genome and Microbiome Consortium (TIGMIC)"/>
            <person name="Jia N."/>
            <person name="Wang J."/>
            <person name="Shi W."/>
            <person name="Du L."/>
            <person name="Sun Y."/>
            <person name="Zhan W."/>
            <person name="Jiang J.F."/>
            <person name="Wang Q."/>
            <person name="Zhang B."/>
            <person name="Ji P."/>
            <person name="Bell-Sakyi L."/>
            <person name="Cui X.M."/>
            <person name="Yuan T.T."/>
            <person name="Jiang B.G."/>
            <person name="Yang W.F."/>
            <person name="Lam T.T."/>
            <person name="Chang Q.C."/>
            <person name="Ding S.J."/>
            <person name="Wang X.J."/>
            <person name="Zhu J.G."/>
            <person name="Ruan X.D."/>
            <person name="Zhao L."/>
            <person name="Wei J.T."/>
            <person name="Ye R.Z."/>
            <person name="Que T.C."/>
            <person name="Du C.H."/>
            <person name="Zhou Y.H."/>
            <person name="Cheng J.X."/>
            <person name="Dai P.F."/>
            <person name="Guo W.B."/>
            <person name="Han X.H."/>
            <person name="Huang E.J."/>
            <person name="Li L.F."/>
            <person name="Wei W."/>
            <person name="Gao Y.C."/>
            <person name="Liu J.Z."/>
            <person name="Shao H.Z."/>
            <person name="Wang X."/>
            <person name="Wang C.C."/>
            <person name="Yang T.C."/>
            <person name="Huo Q.B."/>
            <person name="Li W."/>
            <person name="Chen H.Y."/>
            <person name="Chen S.E."/>
            <person name="Zhou L.G."/>
            <person name="Ni X.B."/>
            <person name="Tian J.H."/>
            <person name="Sheng Y."/>
            <person name="Liu T."/>
            <person name="Pan Y.S."/>
            <person name="Xia L.Y."/>
            <person name="Li J."/>
            <person name="Zhao F."/>
            <person name="Cao W.C."/>
        </authorList>
    </citation>
    <scope>NUCLEOTIDE SEQUENCE</scope>
    <source>
        <strain evidence="2">Rsan-2018</strain>
    </source>
</reference>
<evidence type="ECO:0000259" key="1">
    <source>
        <dbReference type="Pfam" id="PF01498"/>
    </source>
</evidence>
<reference evidence="2" key="2">
    <citation type="submission" date="2021-09" db="EMBL/GenBank/DDBJ databases">
        <authorList>
            <person name="Jia N."/>
            <person name="Wang J."/>
            <person name="Shi W."/>
            <person name="Du L."/>
            <person name="Sun Y."/>
            <person name="Zhan W."/>
            <person name="Jiang J."/>
            <person name="Wang Q."/>
            <person name="Zhang B."/>
            <person name="Ji P."/>
            <person name="Sakyi L.B."/>
            <person name="Cui X."/>
            <person name="Yuan T."/>
            <person name="Jiang B."/>
            <person name="Yang W."/>
            <person name="Lam T.T.-Y."/>
            <person name="Chang Q."/>
            <person name="Ding S."/>
            <person name="Wang X."/>
            <person name="Zhu J."/>
            <person name="Ruan X."/>
            <person name="Zhao L."/>
            <person name="Wei J."/>
            <person name="Que T."/>
            <person name="Du C."/>
            <person name="Cheng J."/>
            <person name="Dai P."/>
            <person name="Han X."/>
            <person name="Huang E."/>
            <person name="Gao Y."/>
            <person name="Liu J."/>
            <person name="Shao H."/>
            <person name="Ye R."/>
            <person name="Li L."/>
            <person name="Wei W."/>
            <person name="Wang X."/>
            <person name="Wang C."/>
            <person name="Huo Q."/>
            <person name="Li W."/>
            <person name="Guo W."/>
            <person name="Chen H."/>
            <person name="Chen S."/>
            <person name="Zhou L."/>
            <person name="Zhou L."/>
            <person name="Ni X."/>
            <person name="Tian J."/>
            <person name="Zhou Y."/>
            <person name="Sheng Y."/>
            <person name="Liu T."/>
            <person name="Pan Y."/>
            <person name="Xia L."/>
            <person name="Li J."/>
            <person name="Zhao F."/>
            <person name="Cao W."/>
        </authorList>
    </citation>
    <scope>NUCLEOTIDE SEQUENCE</scope>
    <source>
        <strain evidence="2">Rsan-2018</strain>
        <tissue evidence="2">Larvae</tissue>
    </source>
</reference>
<dbReference type="Pfam" id="PF01498">
    <property type="entry name" value="HTH_Tnp_Tc3_2"/>
    <property type="match status" value="1"/>
</dbReference>
<dbReference type="GO" id="GO:0015074">
    <property type="term" value="P:DNA integration"/>
    <property type="evidence" value="ECO:0007669"/>
    <property type="project" value="InterPro"/>
</dbReference>
<comment type="caution">
    <text evidence="2">The sequence shown here is derived from an EMBL/GenBank/DDBJ whole genome shotgun (WGS) entry which is preliminary data.</text>
</comment>
<dbReference type="InterPro" id="IPR036397">
    <property type="entry name" value="RNaseH_sf"/>
</dbReference>
<dbReference type="InterPro" id="IPR002492">
    <property type="entry name" value="Transposase_Tc1-like"/>
</dbReference>
<name>A0A9D4YRE6_RHISA</name>